<evidence type="ECO:0000256" key="1">
    <source>
        <dbReference type="SAM" id="MobiDB-lite"/>
    </source>
</evidence>
<gene>
    <name evidence="2" type="ORF">FNAPI_11400</name>
</gene>
<name>A0A8H5IMW4_9HYPO</name>
<evidence type="ECO:0000313" key="2">
    <source>
        <dbReference type="EMBL" id="KAF5537511.1"/>
    </source>
</evidence>
<organism evidence="2 3">
    <name type="scientific">Fusarium napiforme</name>
    <dbReference type="NCBI Taxonomy" id="42672"/>
    <lineage>
        <taxon>Eukaryota</taxon>
        <taxon>Fungi</taxon>
        <taxon>Dikarya</taxon>
        <taxon>Ascomycota</taxon>
        <taxon>Pezizomycotina</taxon>
        <taxon>Sordariomycetes</taxon>
        <taxon>Hypocreomycetidae</taxon>
        <taxon>Hypocreales</taxon>
        <taxon>Nectriaceae</taxon>
        <taxon>Fusarium</taxon>
        <taxon>Fusarium fujikuroi species complex</taxon>
    </lineage>
</organism>
<feature type="region of interest" description="Disordered" evidence="1">
    <location>
        <begin position="1"/>
        <end position="29"/>
    </location>
</feature>
<comment type="caution">
    <text evidence="2">The sequence shown here is derived from an EMBL/GenBank/DDBJ whole genome shotgun (WGS) entry which is preliminary data.</text>
</comment>
<dbReference type="AlphaFoldDB" id="A0A8H5IMW4"/>
<keyword evidence="3" id="KW-1185">Reference proteome</keyword>
<protein>
    <submittedName>
        <fullName evidence="2">Crystal ET79</fullName>
    </submittedName>
</protein>
<accession>A0A8H5IMW4</accession>
<sequence>MPVRSTQINIENHSSQDLHGGNGTLQHGIWSVDVPDTIPKGQSASMRAESSGVASGDEGWVRYKSAAADMTFHFDNPFVGNNSYDTSGPDSLRFSKSGGEGNNCIVTWTISDK</sequence>
<dbReference type="Proteomes" id="UP000574317">
    <property type="component" value="Unassembled WGS sequence"/>
</dbReference>
<proteinExistence type="predicted"/>
<reference evidence="2 3" key="1">
    <citation type="submission" date="2020-05" db="EMBL/GenBank/DDBJ databases">
        <title>Identification and distribution of gene clusters putatively required for synthesis of sphingolipid metabolism inhibitors in phylogenetically diverse species of the filamentous fungus Fusarium.</title>
        <authorList>
            <person name="Kim H.-S."/>
            <person name="Busman M."/>
            <person name="Brown D.W."/>
            <person name="Divon H."/>
            <person name="Uhlig S."/>
            <person name="Proctor R.H."/>
        </authorList>
    </citation>
    <scope>NUCLEOTIDE SEQUENCE [LARGE SCALE GENOMIC DNA]</scope>
    <source>
        <strain evidence="2 3">NRRL 25196</strain>
    </source>
</reference>
<feature type="compositionally biased region" description="Polar residues" evidence="1">
    <location>
        <begin position="1"/>
        <end position="17"/>
    </location>
</feature>
<evidence type="ECO:0000313" key="3">
    <source>
        <dbReference type="Proteomes" id="UP000574317"/>
    </source>
</evidence>
<dbReference type="Gene3D" id="2.60.270.50">
    <property type="match status" value="1"/>
</dbReference>
<dbReference type="EMBL" id="JAAOAO010000535">
    <property type="protein sequence ID" value="KAF5537511.1"/>
    <property type="molecule type" value="Genomic_DNA"/>
</dbReference>